<evidence type="ECO:0000256" key="3">
    <source>
        <dbReference type="ARBA" id="ARBA00023143"/>
    </source>
</evidence>
<dbReference type="InterPro" id="IPR023787">
    <property type="entry name" value="T3SS_YcgR"/>
</dbReference>
<proteinExistence type="inferred from homology"/>
<gene>
    <name evidence="4" type="primary">ycgR</name>
    <name evidence="7" type="ORF">OTERR_09180</name>
</gene>
<dbReference type="GO" id="GO:0035438">
    <property type="term" value="F:cyclic-di-GMP binding"/>
    <property type="evidence" value="ECO:0007669"/>
    <property type="project" value="UniProtKB-UniRule"/>
</dbReference>
<keyword evidence="8" id="KW-1185">Reference proteome</keyword>
<comment type="function">
    <text evidence="4">Acts as a flagellar brake, regulating swimming and swarming in a bis-(3'-5') cyclic diguanylic acid (c-di-GMP)-dependent manner. Binds 1 c-di-GMP dimer per subunit. Increasing levels of c-di-GMP lead to decreased motility.</text>
</comment>
<dbReference type="HAMAP" id="MF_01457">
    <property type="entry name" value="YcgR"/>
    <property type="match status" value="1"/>
</dbReference>
<evidence type="ECO:0000313" key="7">
    <source>
        <dbReference type="EMBL" id="QEL64394.1"/>
    </source>
</evidence>
<name>A0A5C1E6X9_9RHOO</name>
<dbReference type="Gene3D" id="2.30.110.10">
    <property type="entry name" value="Electron Transport, Fmn-binding Protein, Chain A"/>
    <property type="match status" value="1"/>
</dbReference>
<sequence length="259" mass="29056">MPDNEQAQGAENLTSPFDLEESDHYSKYLLFSRSEMLFLLRALQQKGCMVTAHFDHGNSFFLTSLIEVDGDELVFDYGSNDEMNRKVQGADKVVFTSSLDKVKVQFSLPGLSATTYEGRPAFSGAIPESILRLQRREYFRLSTPLASPLKCFIPTEEGILETTVLDISGGGIGLMLPADRKDFPVDSAFSNCRLELPEEGTINFNMIVRNAFFLTNKSGNSYLRIGCEFDNLSGARLSAIQRYITRIERERKARESGML</sequence>
<dbReference type="GO" id="GO:0071973">
    <property type="term" value="P:bacterial-type flagellum-dependent cell motility"/>
    <property type="evidence" value="ECO:0007669"/>
    <property type="project" value="UniProtKB-UniRule"/>
</dbReference>
<dbReference type="AlphaFoldDB" id="A0A5C1E6X9"/>
<keyword evidence="1 4" id="KW-0973">c-di-GMP</keyword>
<evidence type="ECO:0000259" key="5">
    <source>
        <dbReference type="Pfam" id="PF07238"/>
    </source>
</evidence>
<dbReference type="InterPro" id="IPR009875">
    <property type="entry name" value="PilZ_domain"/>
</dbReference>
<comment type="similarity">
    <text evidence="4">Belongs to the YcgR family.</text>
</comment>
<reference evidence="7 8" key="1">
    <citation type="submission" date="2017-07" db="EMBL/GenBank/DDBJ databases">
        <title>Complete genome sequence of Oryzomicrobium terrae TPP412.</title>
        <authorList>
            <person name="Chiu L.-W."/>
            <person name="Lo K.-J."/>
            <person name="Tsai Y.-M."/>
            <person name="Lin S.-S."/>
            <person name="Kuo C.-H."/>
            <person name="Liu C.-T."/>
        </authorList>
    </citation>
    <scope>NUCLEOTIDE SEQUENCE [LARGE SCALE GENOMIC DNA]</scope>
    <source>
        <strain evidence="7 8">TPP412</strain>
    </source>
</reference>
<comment type="subcellular location">
    <subcellularLocation>
        <location evidence="4">Bacterial flagellum basal body</location>
    </subcellularLocation>
</comment>
<comment type="subunit">
    <text evidence="4">Monomer. Interacts with the flagellar basal bodies.</text>
</comment>
<feature type="domain" description="Type III secretion system flagellar brake protein YcgR PilZN" evidence="6">
    <location>
        <begin position="28"/>
        <end position="132"/>
    </location>
</feature>
<dbReference type="Gene3D" id="2.40.10.220">
    <property type="entry name" value="predicted glycosyltransferase like domains"/>
    <property type="match status" value="1"/>
</dbReference>
<feature type="domain" description="PilZ" evidence="5">
    <location>
        <begin position="134"/>
        <end position="245"/>
    </location>
</feature>
<dbReference type="Pfam" id="PF07238">
    <property type="entry name" value="PilZ"/>
    <property type="match status" value="1"/>
</dbReference>
<accession>A0A5C1E6X9</accession>
<keyword evidence="3 4" id="KW-0975">Bacterial flagellum</keyword>
<evidence type="ECO:0000313" key="8">
    <source>
        <dbReference type="Proteomes" id="UP000323671"/>
    </source>
</evidence>
<dbReference type="Pfam" id="PF07317">
    <property type="entry name" value="PilZN"/>
    <property type="match status" value="1"/>
</dbReference>
<protein>
    <recommendedName>
        <fullName evidence="4">Flagellar brake protein YcgR</fullName>
    </recommendedName>
    <alternativeName>
        <fullName evidence="4">Cyclic di-GMP binding protein YcgR</fullName>
    </alternativeName>
</protein>
<dbReference type="Proteomes" id="UP000323671">
    <property type="component" value="Chromosome"/>
</dbReference>
<organism evidence="7 8">
    <name type="scientific">Oryzomicrobium terrae</name>
    <dbReference type="NCBI Taxonomy" id="1735038"/>
    <lineage>
        <taxon>Bacteria</taxon>
        <taxon>Pseudomonadati</taxon>
        <taxon>Pseudomonadota</taxon>
        <taxon>Betaproteobacteria</taxon>
        <taxon>Rhodocyclales</taxon>
        <taxon>Rhodocyclaceae</taxon>
        <taxon>Oryzomicrobium</taxon>
    </lineage>
</organism>
<keyword evidence="2 4" id="KW-0547">Nucleotide-binding</keyword>
<dbReference type="InterPro" id="IPR012349">
    <property type="entry name" value="Split_barrel_FMN-bd"/>
</dbReference>
<dbReference type="GO" id="GO:0071945">
    <property type="term" value="P:regulation of bacterial-type flagellum-dependent cell motility by regulation of motor speed"/>
    <property type="evidence" value="ECO:0007669"/>
    <property type="project" value="UniProtKB-UniRule"/>
</dbReference>
<dbReference type="RefSeq" id="WP_054620481.1">
    <property type="nucleotide sequence ID" value="NZ_CP022579.1"/>
</dbReference>
<dbReference type="GO" id="GO:0009425">
    <property type="term" value="C:bacterial-type flagellum basal body"/>
    <property type="evidence" value="ECO:0007669"/>
    <property type="project" value="UniProtKB-SubCell"/>
</dbReference>
<evidence type="ECO:0000256" key="4">
    <source>
        <dbReference type="HAMAP-Rule" id="MF_01457"/>
    </source>
</evidence>
<evidence type="ECO:0000256" key="1">
    <source>
        <dbReference type="ARBA" id="ARBA00022636"/>
    </source>
</evidence>
<dbReference type="InterPro" id="IPR009926">
    <property type="entry name" value="T3SS_YcgR_PilZN"/>
</dbReference>
<evidence type="ECO:0000256" key="2">
    <source>
        <dbReference type="ARBA" id="ARBA00022741"/>
    </source>
</evidence>
<evidence type="ECO:0000259" key="6">
    <source>
        <dbReference type="Pfam" id="PF07317"/>
    </source>
</evidence>
<dbReference type="EMBL" id="CP022579">
    <property type="protein sequence ID" value="QEL64394.1"/>
    <property type="molecule type" value="Genomic_DNA"/>
</dbReference>
<dbReference type="KEGG" id="otr:OTERR_09180"/>